<accession>A0A3G1L0X8</accession>
<dbReference type="GO" id="GO:0016887">
    <property type="term" value="F:ATP hydrolysis activity"/>
    <property type="evidence" value="ECO:0007669"/>
    <property type="project" value="InterPro"/>
</dbReference>
<keyword evidence="6" id="KW-0067">ATP-binding</keyword>
<evidence type="ECO:0000256" key="5">
    <source>
        <dbReference type="ARBA" id="ARBA00022741"/>
    </source>
</evidence>
<evidence type="ECO:0000256" key="3">
    <source>
        <dbReference type="ARBA" id="ARBA00022475"/>
    </source>
</evidence>
<dbReference type="PROSITE" id="PS50893">
    <property type="entry name" value="ABC_TRANSPORTER_2"/>
    <property type="match status" value="2"/>
</dbReference>
<organism evidence="10 11">
    <name type="scientific">Formimonas warabiya</name>
    <dbReference type="NCBI Taxonomy" id="1761012"/>
    <lineage>
        <taxon>Bacteria</taxon>
        <taxon>Bacillati</taxon>
        <taxon>Bacillota</taxon>
        <taxon>Clostridia</taxon>
        <taxon>Eubacteriales</taxon>
        <taxon>Peptococcaceae</taxon>
        <taxon>Candidatus Formimonas</taxon>
    </lineage>
</organism>
<dbReference type="PANTHER" id="PTHR43790">
    <property type="entry name" value="CARBOHYDRATE TRANSPORT ATP-BINDING PROTEIN MG119-RELATED"/>
    <property type="match status" value="1"/>
</dbReference>
<keyword evidence="7" id="KW-1278">Translocase</keyword>
<dbReference type="FunFam" id="3.40.50.300:FF:000127">
    <property type="entry name" value="Ribose import ATP-binding protein RbsA"/>
    <property type="match status" value="1"/>
</dbReference>
<keyword evidence="8" id="KW-0472">Membrane</keyword>
<feature type="domain" description="ABC transporter" evidence="9">
    <location>
        <begin position="1"/>
        <end position="234"/>
    </location>
</feature>
<dbReference type="AlphaFoldDB" id="A0A3G1L0X8"/>
<evidence type="ECO:0000256" key="1">
    <source>
        <dbReference type="ARBA" id="ARBA00004202"/>
    </source>
</evidence>
<evidence type="ECO:0000256" key="2">
    <source>
        <dbReference type="ARBA" id="ARBA00022448"/>
    </source>
</evidence>
<dbReference type="InterPro" id="IPR050107">
    <property type="entry name" value="ABC_carbohydrate_import_ATPase"/>
</dbReference>
<dbReference type="GO" id="GO:0005524">
    <property type="term" value="F:ATP binding"/>
    <property type="evidence" value="ECO:0007669"/>
    <property type="project" value="UniProtKB-KW"/>
</dbReference>
<keyword evidence="11" id="KW-1185">Reference proteome</keyword>
<dbReference type="OrthoDB" id="9771863at2"/>
<dbReference type="KEGG" id="fwa:DCMF_07440"/>
<dbReference type="PROSITE" id="PS00211">
    <property type="entry name" value="ABC_TRANSPORTER_1"/>
    <property type="match status" value="1"/>
</dbReference>
<keyword evidence="3" id="KW-1003">Cell membrane</keyword>
<evidence type="ECO:0000259" key="9">
    <source>
        <dbReference type="PROSITE" id="PS50893"/>
    </source>
</evidence>
<keyword evidence="2" id="KW-0813">Transport</keyword>
<feature type="domain" description="ABC transporter" evidence="9">
    <location>
        <begin position="252"/>
        <end position="495"/>
    </location>
</feature>
<dbReference type="InterPro" id="IPR003439">
    <property type="entry name" value="ABC_transporter-like_ATP-bd"/>
</dbReference>
<evidence type="ECO:0000313" key="11">
    <source>
        <dbReference type="Proteomes" id="UP000323521"/>
    </source>
</evidence>
<sequence>MRNISKRFPGVKAVDHVDLVVEKGMIHALLGENGAGKTTLMNILYGLYQPDEGEIFINQQKVHITSPKEAIKHGIGMVQQHYALAGALSVWENIILGVESTKGLLLDQKQVLNQIAEISERYKLAVNPSTPVWQISVGSQQRVEIIKALYRQVGILILDEPTAVLTPQEVDDLFHTLKCFVEQGLTIILITHKLREVLSVADRISVLKDGRIVGTYQRDEVDEQFLSKKMVDRTVTKSFSRESLPAETKPVAEMQNISVLNDKRLKAIKNLSLKVFPGEILGIAGVDGNGQKELAEALIGVRPLTGKIFFNQFDITAISTKERIARGISFVAEDRHKQALALDMGVDENLVLTDINKKKFSSKGWVNWKAVKKHALEMMQDFSIKTPSCKTKARSLSGGNQQKIVLAREITRNPKFLIAVQPTRGLDIGATEVIHKYLMDQRNKGCAILLISTELDEIMCLSDRIAVIFEGEITGQVRIESAKVEEIGYWMTNNWAREVK</sequence>
<evidence type="ECO:0000256" key="8">
    <source>
        <dbReference type="ARBA" id="ARBA00023136"/>
    </source>
</evidence>
<comment type="subcellular location">
    <subcellularLocation>
        <location evidence="1">Cell membrane</location>
        <topology evidence="1">Peripheral membrane protein</topology>
    </subcellularLocation>
</comment>
<dbReference type="InterPro" id="IPR017871">
    <property type="entry name" value="ABC_transporter-like_CS"/>
</dbReference>
<dbReference type="CDD" id="cd03215">
    <property type="entry name" value="ABC_Carb_Monos_II"/>
    <property type="match status" value="1"/>
</dbReference>
<dbReference type="SMART" id="SM00382">
    <property type="entry name" value="AAA"/>
    <property type="match status" value="1"/>
</dbReference>
<protein>
    <recommendedName>
        <fullName evidence="9">ABC transporter domain-containing protein</fullName>
    </recommendedName>
</protein>
<evidence type="ECO:0000256" key="4">
    <source>
        <dbReference type="ARBA" id="ARBA00022737"/>
    </source>
</evidence>
<proteinExistence type="predicted"/>
<evidence type="ECO:0000313" key="10">
    <source>
        <dbReference type="EMBL" id="ATW28436.1"/>
    </source>
</evidence>
<dbReference type="SUPFAM" id="SSF52540">
    <property type="entry name" value="P-loop containing nucleoside triphosphate hydrolases"/>
    <property type="match status" value="2"/>
</dbReference>
<dbReference type="EMBL" id="CP017634">
    <property type="protein sequence ID" value="ATW28436.1"/>
    <property type="molecule type" value="Genomic_DNA"/>
</dbReference>
<reference evidence="10 11" key="1">
    <citation type="submission" date="2016-10" db="EMBL/GenBank/DDBJ databases">
        <title>Complete Genome Sequence of Peptococcaceae strain DCMF.</title>
        <authorList>
            <person name="Edwards R.J."/>
            <person name="Holland S.I."/>
            <person name="Deshpande N.P."/>
            <person name="Wong Y.K."/>
            <person name="Ertan H."/>
            <person name="Manefield M."/>
            <person name="Russell T.L."/>
            <person name="Lee M.J."/>
        </authorList>
    </citation>
    <scope>NUCLEOTIDE SEQUENCE [LARGE SCALE GENOMIC DNA]</scope>
    <source>
        <strain evidence="10 11">DCMF</strain>
    </source>
</reference>
<dbReference type="Pfam" id="PF00005">
    <property type="entry name" value="ABC_tran"/>
    <property type="match status" value="2"/>
</dbReference>
<keyword evidence="5" id="KW-0547">Nucleotide-binding</keyword>
<dbReference type="GO" id="GO:0005886">
    <property type="term" value="C:plasma membrane"/>
    <property type="evidence" value="ECO:0007669"/>
    <property type="project" value="UniProtKB-SubCell"/>
</dbReference>
<keyword evidence="4" id="KW-0677">Repeat</keyword>
<name>A0A3G1L0X8_FORW1</name>
<dbReference type="Gene3D" id="3.40.50.300">
    <property type="entry name" value="P-loop containing nucleotide triphosphate hydrolases"/>
    <property type="match status" value="2"/>
</dbReference>
<dbReference type="PANTHER" id="PTHR43790:SF4">
    <property type="entry name" value="GUANOSINE IMPORT ATP-BINDING PROTEIN NUPO"/>
    <property type="match status" value="1"/>
</dbReference>
<evidence type="ECO:0000256" key="7">
    <source>
        <dbReference type="ARBA" id="ARBA00022967"/>
    </source>
</evidence>
<dbReference type="CDD" id="cd03216">
    <property type="entry name" value="ABC_Carb_Monos_I"/>
    <property type="match status" value="1"/>
</dbReference>
<dbReference type="InterPro" id="IPR027417">
    <property type="entry name" value="P-loop_NTPase"/>
</dbReference>
<dbReference type="InterPro" id="IPR003593">
    <property type="entry name" value="AAA+_ATPase"/>
</dbReference>
<evidence type="ECO:0000256" key="6">
    <source>
        <dbReference type="ARBA" id="ARBA00022840"/>
    </source>
</evidence>
<gene>
    <name evidence="10" type="ORF">DCMF_07440</name>
</gene>
<dbReference type="Proteomes" id="UP000323521">
    <property type="component" value="Chromosome"/>
</dbReference>